<organism evidence="2">
    <name type="scientific">Dichomitus squalens</name>
    <dbReference type="NCBI Taxonomy" id="114155"/>
    <lineage>
        <taxon>Eukaryota</taxon>
        <taxon>Fungi</taxon>
        <taxon>Dikarya</taxon>
        <taxon>Basidiomycota</taxon>
        <taxon>Agaricomycotina</taxon>
        <taxon>Agaricomycetes</taxon>
        <taxon>Polyporales</taxon>
        <taxon>Polyporaceae</taxon>
        <taxon>Dichomitus</taxon>
    </lineage>
</organism>
<sequence length="246" mass="26781">MSLDHNSAVSPDLLLYEDAVRNGLRTRAELVLANLKEEGVLDDELSAEGGRTTLGCAIILYRAAIESTTNPPAISLPSTTGRQSITLSQESCPRALRTFISVWSQITPAIIALSSEHLEDVRRLLFGMHPLSTTCDPHLEAIVRMLEMVAFVLGTWCMRRDPPAGSHASAPIGSPAPEVDASGCKDEPSSMPRTKRQLRKSENASPSTDRPSKHPRKDPAFRQAILANGKTDDPREIPLEASMPPR</sequence>
<feature type="region of interest" description="Disordered" evidence="1">
    <location>
        <begin position="163"/>
        <end position="246"/>
    </location>
</feature>
<reference evidence="2" key="1">
    <citation type="submission" date="2019-01" db="EMBL/GenBank/DDBJ databases">
        <title>Draft genome sequences of three monokaryotic isolates of the white-rot basidiomycete fungus Dichomitus squalens.</title>
        <authorList>
            <consortium name="DOE Joint Genome Institute"/>
            <person name="Lopez S.C."/>
            <person name="Andreopoulos B."/>
            <person name="Pangilinan J."/>
            <person name="Lipzen A."/>
            <person name="Riley R."/>
            <person name="Ahrendt S."/>
            <person name="Ng V."/>
            <person name="Barry K."/>
            <person name="Daum C."/>
            <person name="Grigoriev I.V."/>
            <person name="Hilden K.S."/>
            <person name="Makela M.R."/>
            <person name="de Vries R.P."/>
        </authorList>
    </citation>
    <scope>NUCLEOTIDE SEQUENCE [LARGE SCALE GENOMIC DNA]</scope>
    <source>
        <strain evidence="2">OM18370.1</strain>
    </source>
</reference>
<evidence type="ECO:0000313" key="2">
    <source>
        <dbReference type="EMBL" id="TBU22910.1"/>
    </source>
</evidence>
<gene>
    <name evidence="2" type="ORF">BD311DRAFT_811137</name>
</gene>
<dbReference type="EMBL" id="ML143522">
    <property type="protein sequence ID" value="TBU22910.1"/>
    <property type="molecule type" value="Genomic_DNA"/>
</dbReference>
<name>A0A4Q9M7C0_9APHY</name>
<proteinExistence type="predicted"/>
<evidence type="ECO:0000256" key="1">
    <source>
        <dbReference type="SAM" id="MobiDB-lite"/>
    </source>
</evidence>
<dbReference type="Proteomes" id="UP000292957">
    <property type="component" value="Unassembled WGS sequence"/>
</dbReference>
<accession>A0A4Q9M7C0</accession>
<dbReference type="AlphaFoldDB" id="A0A4Q9M7C0"/>
<dbReference type="OrthoDB" id="3360715at2759"/>
<protein>
    <submittedName>
        <fullName evidence="2">Uncharacterized protein</fullName>
    </submittedName>
</protein>